<comment type="cofactor">
    <cofactor evidence="1 6">
        <name>FAD</name>
        <dbReference type="ChEBI" id="CHEBI:57692"/>
    </cofactor>
</comment>
<comment type="pathway">
    <text evidence="6">Porphyrin-containing compound metabolism; protoheme biosynthesis.</text>
</comment>
<dbReference type="SUPFAM" id="SSF51905">
    <property type="entry name" value="FAD/NAD(P)-binding domain"/>
    <property type="match status" value="1"/>
</dbReference>
<keyword evidence="3 6" id="KW-0274">FAD</keyword>
<dbReference type="InterPro" id="IPR050464">
    <property type="entry name" value="Zeta_carotene_desat/Oxidored"/>
</dbReference>
<sequence>MKIAIIGGGISGLTLAWYLQKAGVAYDLFEADTRPGGNLRTWATPEGYLLETGPNSLQLSPELQDLLADLGLSEQVEDAAAVSQNRYVLRDGRYQALPGSPPALLTSGFFSLKAKWQLLKEFRQPAAPIDETETVAHFFRRRFGPEIVDYAVNPFMAGIYAGDPEKLLINKTFKQLPALEQAHGSVLRGLMKAGKGAGRRRIITLKNGVQSIAETLAAKLTNYQSGTAVSSISRAADGSYQLELKGARGLEAAPGYSHLALALPAYAAAPLLELLFPAAATALAAVYYPPMSAVYSAYDRAAVAHPLNGFGALHPKAENAYAAGSVWTSSIYPQRVPAGQVLFTTFVGGTQYEAAAQQPEAAQLAAVHAELSKFYGITGAPRWQGRYYWPHSIPQFDQAIVGAHVAAETLAAERVLAVANWRAGVSVPDCIRYARNTADFLAAGR</sequence>
<comment type="catalytic activity">
    <reaction evidence="6">
        <text>coproporphyrinogen III + 3 O2 = coproporphyrin III + 3 H2O2</text>
        <dbReference type="Rhea" id="RHEA:43436"/>
        <dbReference type="ChEBI" id="CHEBI:15379"/>
        <dbReference type="ChEBI" id="CHEBI:16240"/>
        <dbReference type="ChEBI" id="CHEBI:57309"/>
        <dbReference type="ChEBI" id="CHEBI:131725"/>
        <dbReference type="EC" id="1.3.3.15"/>
    </reaction>
</comment>
<dbReference type="Gene3D" id="3.90.660.20">
    <property type="entry name" value="Protoporphyrinogen oxidase, mitochondrial, domain 2"/>
    <property type="match status" value="1"/>
</dbReference>
<dbReference type="InterPro" id="IPR002937">
    <property type="entry name" value="Amino_oxidase"/>
</dbReference>
<comment type="similarity">
    <text evidence="6">Belongs to the protoporphyrinogen/coproporphyrinogen oxidase family. Coproporphyrinogen III oxidase subfamily.</text>
</comment>
<dbReference type="Gene3D" id="3.50.50.60">
    <property type="entry name" value="FAD/NAD(P)-binding domain"/>
    <property type="match status" value="1"/>
</dbReference>
<dbReference type="PANTHER" id="PTHR42923">
    <property type="entry name" value="PROTOPORPHYRINOGEN OXIDASE"/>
    <property type="match status" value="1"/>
</dbReference>
<keyword evidence="5 6" id="KW-0350">Heme biosynthesis</keyword>
<dbReference type="PANTHER" id="PTHR42923:SF3">
    <property type="entry name" value="PROTOPORPHYRINOGEN OXIDASE"/>
    <property type="match status" value="1"/>
</dbReference>
<organism evidence="8 9">
    <name type="scientific">Hymenobacter glaciei</name>
    <dbReference type="NCBI Taxonomy" id="877209"/>
    <lineage>
        <taxon>Bacteria</taxon>
        <taxon>Pseudomonadati</taxon>
        <taxon>Bacteroidota</taxon>
        <taxon>Cytophagia</taxon>
        <taxon>Cytophagales</taxon>
        <taxon>Hymenobacteraceae</taxon>
        <taxon>Hymenobacter</taxon>
    </lineage>
</organism>
<comment type="caution">
    <text evidence="8">The sequence shown here is derived from an EMBL/GenBank/DDBJ whole genome shotgun (WGS) entry which is preliminary data.</text>
</comment>
<dbReference type="SUPFAM" id="SSF54373">
    <property type="entry name" value="FAD-linked reductases, C-terminal domain"/>
    <property type="match status" value="1"/>
</dbReference>
<accession>A0ABP7U4U9</accession>
<evidence type="ECO:0000313" key="8">
    <source>
        <dbReference type="EMBL" id="GAA4036108.1"/>
    </source>
</evidence>
<keyword evidence="2 6" id="KW-0285">Flavoprotein</keyword>
<dbReference type="NCBIfam" id="TIGR00562">
    <property type="entry name" value="proto_IX_ox"/>
    <property type="match status" value="1"/>
</dbReference>
<proteinExistence type="inferred from homology"/>
<feature type="domain" description="Amine oxidase" evidence="7">
    <location>
        <begin position="10"/>
        <end position="439"/>
    </location>
</feature>
<dbReference type="Pfam" id="PF01593">
    <property type="entry name" value="Amino_oxidase"/>
    <property type="match status" value="1"/>
</dbReference>
<evidence type="ECO:0000313" key="9">
    <source>
        <dbReference type="Proteomes" id="UP001501469"/>
    </source>
</evidence>
<evidence type="ECO:0000259" key="7">
    <source>
        <dbReference type="Pfam" id="PF01593"/>
    </source>
</evidence>
<gene>
    <name evidence="8" type="primary">hemG</name>
    <name evidence="8" type="ORF">GCM10022409_21300</name>
</gene>
<evidence type="ECO:0000256" key="6">
    <source>
        <dbReference type="RuleBase" id="RU364052"/>
    </source>
</evidence>
<evidence type="ECO:0000256" key="5">
    <source>
        <dbReference type="ARBA" id="ARBA00023133"/>
    </source>
</evidence>
<dbReference type="Proteomes" id="UP001501469">
    <property type="component" value="Unassembled WGS sequence"/>
</dbReference>
<reference evidence="9" key="1">
    <citation type="journal article" date="2019" name="Int. J. Syst. Evol. Microbiol.">
        <title>The Global Catalogue of Microorganisms (GCM) 10K type strain sequencing project: providing services to taxonomists for standard genome sequencing and annotation.</title>
        <authorList>
            <consortium name="The Broad Institute Genomics Platform"/>
            <consortium name="The Broad Institute Genome Sequencing Center for Infectious Disease"/>
            <person name="Wu L."/>
            <person name="Ma J."/>
        </authorList>
    </citation>
    <scope>NUCLEOTIDE SEQUENCE [LARGE SCALE GENOMIC DNA]</scope>
    <source>
        <strain evidence="9">JCM 17225</strain>
    </source>
</reference>
<dbReference type="RefSeq" id="WP_345053937.1">
    <property type="nucleotide sequence ID" value="NZ_BAABDK010000016.1"/>
</dbReference>
<dbReference type="EMBL" id="BAABDK010000016">
    <property type="protein sequence ID" value="GAA4036108.1"/>
    <property type="molecule type" value="Genomic_DNA"/>
</dbReference>
<comment type="function">
    <text evidence="6">Involved in coproporphyrin-dependent heme b biosynthesis. Catalyzes the oxidation of coproporphyrinogen III to coproporphyrin III.</text>
</comment>
<dbReference type="Gene3D" id="1.10.3110.10">
    <property type="entry name" value="protoporphyrinogen ix oxidase, domain 3"/>
    <property type="match status" value="1"/>
</dbReference>
<evidence type="ECO:0000256" key="4">
    <source>
        <dbReference type="ARBA" id="ARBA00023002"/>
    </source>
</evidence>
<dbReference type="InterPro" id="IPR036188">
    <property type="entry name" value="FAD/NAD-bd_sf"/>
</dbReference>
<dbReference type="EC" id="1.3.3.15" evidence="6"/>
<evidence type="ECO:0000256" key="3">
    <source>
        <dbReference type="ARBA" id="ARBA00022827"/>
    </source>
</evidence>
<comment type="subcellular location">
    <subcellularLocation>
        <location evidence="6">Cytoplasm</location>
    </subcellularLocation>
</comment>
<name>A0ABP7U4U9_9BACT</name>
<keyword evidence="4 6" id="KW-0560">Oxidoreductase</keyword>
<dbReference type="InterPro" id="IPR004572">
    <property type="entry name" value="Protoporphyrinogen_oxidase"/>
</dbReference>
<evidence type="ECO:0000256" key="2">
    <source>
        <dbReference type="ARBA" id="ARBA00022630"/>
    </source>
</evidence>
<keyword evidence="9" id="KW-1185">Reference proteome</keyword>
<keyword evidence="6" id="KW-0963">Cytoplasm</keyword>
<protein>
    <recommendedName>
        <fullName evidence="6">Coproporphyrinogen III oxidase</fullName>
        <ecNumber evidence="6">1.3.3.15</ecNumber>
    </recommendedName>
</protein>
<evidence type="ECO:0000256" key="1">
    <source>
        <dbReference type="ARBA" id="ARBA00001974"/>
    </source>
</evidence>